<sequence length="315" mass="35239">MVAFFGLLLFAGTFYFAWVAMAADLKQRGKSFLIRHLVGFVFANIVAGMVIALLSADSPSWWQWLLSLAIVGGMFVQAKGGAPATFSGHNTSIISKSSLNKLTSSQRSDVHNRAKKTSIHTGMLDELRQLCRELVADGTLDDEEIHSLHRWLISHQQVKQDELARLLSSHLDEVLEDGEISVRESLDVLDLVEALAQGKSFADMHGWQALAPLIENEPPKVKRRQKKQSQSRITGNRLDAIRFSYLNADGKFSDRSVVVRVLDDEYFQGVCQSRRALRTFRLDRVIGQVTSEDTGEVDDAFSWAESVKEFNKSAI</sequence>
<gene>
    <name evidence="2" type="ORF">GQF02_13560</name>
</gene>
<keyword evidence="1" id="KW-1133">Transmembrane helix</keyword>
<proteinExistence type="predicted"/>
<protein>
    <recommendedName>
        <fullName evidence="4">WYL domain-containing protein</fullName>
    </recommendedName>
</protein>
<dbReference type="EMBL" id="WSSB01000014">
    <property type="protein sequence ID" value="MXR38001.1"/>
    <property type="molecule type" value="Genomic_DNA"/>
</dbReference>
<organism evidence="2 3">
    <name type="scientific">Craterilacuibacter sinensis</name>
    <dbReference type="NCBI Taxonomy" id="2686017"/>
    <lineage>
        <taxon>Bacteria</taxon>
        <taxon>Pseudomonadati</taxon>
        <taxon>Pseudomonadota</taxon>
        <taxon>Betaproteobacteria</taxon>
        <taxon>Neisseriales</taxon>
        <taxon>Neisseriaceae</taxon>
        <taxon>Craterilacuibacter</taxon>
    </lineage>
</organism>
<keyword evidence="1" id="KW-0472">Membrane</keyword>
<dbReference type="Proteomes" id="UP000467214">
    <property type="component" value="Unassembled WGS sequence"/>
</dbReference>
<feature type="transmembrane region" description="Helical" evidence="1">
    <location>
        <begin position="61"/>
        <end position="78"/>
    </location>
</feature>
<comment type="caution">
    <text evidence="2">The sequence shown here is derived from an EMBL/GenBank/DDBJ whole genome shotgun (WGS) entry which is preliminary data.</text>
</comment>
<evidence type="ECO:0000313" key="3">
    <source>
        <dbReference type="Proteomes" id="UP000467214"/>
    </source>
</evidence>
<feature type="transmembrane region" description="Helical" evidence="1">
    <location>
        <begin position="32"/>
        <end position="54"/>
    </location>
</feature>
<evidence type="ECO:0000313" key="2">
    <source>
        <dbReference type="EMBL" id="MXR38001.1"/>
    </source>
</evidence>
<keyword evidence="3" id="KW-1185">Reference proteome</keyword>
<accession>A0A845BTT2</accession>
<reference evidence="2 3" key="1">
    <citation type="submission" date="2019-12" db="EMBL/GenBank/DDBJ databases">
        <title>Neisseriaceae gen. nov. sp. Genome sequencing and assembly.</title>
        <authorList>
            <person name="Liu Z."/>
            <person name="Li A."/>
        </authorList>
    </citation>
    <scope>NUCLEOTIDE SEQUENCE [LARGE SCALE GENOMIC DNA]</scope>
    <source>
        <strain evidence="2 3">B2N2-7</strain>
    </source>
</reference>
<keyword evidence="1" id="KW-0812">Transmembrane</keyword>
<evidence type="ECO:0008006" key="4">
    <source>
        <dbReference type="Google" id="ProtNLM"/>
    </source>
</evidence>
<dbReference type="RefSeq" id="WP_160797860.1">
    <property type="nucleotide sequence ID" value="NZ_WSSB01000014.1"/>
</dbReference>
<evidence type="ECO:0000256" key="1">
    <source>
        <dbReference type="SAM" id="Phobius"/>
    </source>
</evidence>
<dbReference type="AlphaFoldDB" id="A0A845BTT2"/>
<name>A0A845BTT2_9NEIS</name>